<dbReference type="EMBL" id="BSXT01003253">
    <property type="protein sequence ID" value="GMF53259.1"/>
    <property type="molecule type" value="Genomic_DNA"/>
</dbReference>
<dbReference type="AlphaFoldDB" id="A0A9W7D5Z6"/>
<dbReference type="Proteomes" id="UP001165121">
    <property type="component" value="Unassembled WGS sequence"/>
</dbReference>
<feature type="region of interest" description="Disordered" evidence="1">
    <location>
        <begin position="104"/>
        <end position="125"/>
    </location>
</feature>
<gene>
    <name evidence="2" type="ORF">Pfra01_002197700</name>
</gene>
<reference evidence="2" key="1">
    <citation type="submission" date="2023-04" db="EMBL/GenBank/DDBJ databases">
        <title>Phytophthora fragariaefolia NBRC 109709.</title>
        <authorList>
            <person name="Ichikawa N."/>
            <person name="Sato H."/>
            <person name="Tonouchi N."/>
        </authorList>
    </citation>
    <scope>NUCLEOTIDE SEQUENCE</scope>
    <source>
        <strain evidence="2">NBRC 109709</strain>
    </source>
</reference>
<name>A0A9W7D5Z6_9STRA</name>
<keyword evidence="3" id="KW-1185">Reference proteome</keyword>
<protein>
    <submittedName>
        <fullName evidence="2">Unnamed protein product</fullName>
    </submittedName>
</protein>
<dbReference type="OrthoDB" id="115555at2759"/>
<proteinExistence type="predicted"/>
<sequence length="268" mass="30243">MPTWLILLRRKSTFWGPLQLSHNHGRPDKHRSFQGQQILLVGRDVNCNNITIAVVLVNSEDIVDYTWSEVCNMAMAPIFIHNRGLSEARRVVFQFEIDTHLNSATMPKTRMPPGTNSETEGAETTPALQLQQAVTLQDQDQPHLPLIDPDRPAVRQKFAAVDNIVLLKAVNLYRHWTAPAGTSNGIMNVLNQIAVHCRLDPAFGLKNQGPEMRTRFNTLMSQFKADQCQSMRKSGTVEEDEERDACVASQYSSMRSLISASWKYNISL</sequence>
<evidence type="ECO:0000313" key="3">
    <source>
        <dbReference type="Proteomes" id="UP001165121"/>
    </source>
</evidence>
<comment type="caution">
    <text evidence="2">The sequence shown here is derived from an EMBL/GenBank/DDBJ whole genome shotgun (WGS) entry which is preliminary data.</text>
</comment>
<evidence type="ECO:0000313" key="2">
    <source>
        <dbReference type="EMBL" id="GMF53259.1"/>
    </source>
</evidence>
<accession>A0A9W7D5Z6</accession>
<organism evidence="2 3">
    <name type="scientific">Phytophthora fragariaefolia</name>
    <dbReference type="NCBI Taxonomy" id="1490495"/>
    <lineage>
        <taxon>Eukaryota</taxon>
        <taxon>Sar</taxon>
        <taxon>Stramenopiles</taxon>
        <taxon>Oomycota</taxon>
        <taxon>Peronosporomycetes</taxon>
        <taxon>Peronosporales</taxon>
        <taxon>Peronosporaceae</taxon>
        <taxon>Phytophthora</taxon>
    </lineage>
</organism>
<evidence type="ECO:0000256" key="1">
    <source>
        <dbReference type="SAM" id="MobiDB-lite"/>
    </source>
</evidence>